<protein>
    <submittedName>
        <fullName evidence="6">DsbA family protein</fullName>
    </submittedName>
</protein>
<keyword evidence="7" id="KW-1185">Reference proteome</keyword>
<dbReference type="InterPro" id="IPR036249">
    <property type="entry name" value="Thioredoxin-like_sf"/>
</dbReference>
<keyword evidence="4" id="KW-0676">Redox-active center</keyword>
<keyword evidence="1" id="KW-0732">Signal</keyword>
<keyword evidence="2" id="KW-0560">Oxidoreductase</keyword>
<evidence type="ECO:0000313" key="6">
    <source>
        <dbReference type="EMBL" id="MFC3613015.1"/>
    </source>
</evidence>
<evidence type="ECO:0000313" key="7">
    <source>
        <dbReference type="Proteomes" id="UP001595629"/>
    </source>
</evidence>
<dbReference type="Proteomes" id="UP001595629">
    <property type="component" value="Unassembled WGS sequence"/>
</dbReference>
<proteinExistence type="predicted"/>
<dbReference type="InterPro" id="IPR001853">
    <property type="entry name" value="DSBA-like_thioredoxin_dom"/>
</dbReference>
<dbReference type="SUPFAM" id="SSF52833">
    <property type="entry name" value="Thioredoxin-like"/>
    <property type="match status" value="1"/>
</dbReference>
<accession>A0ABV7TGS9</accession>
<gene>
    <name evidence="6" type="ORF">ACFORG_04520</name>
</gene>
<dbReference type="PANTHER" id="PTHR13887:SF14">
    <property type="entry name" value="DISULFIDE BOND FORMATION PROTEIN D"/>
    <property type="match status" value="1"/>
</dbReference>
<sequence length="265" mass="28493">MTESEGAEEPSVLHRRAALLGVAAAAVGAWWAWPRVAQLFVGDFDFEPLDDPQGFRRIAAGETSGMPSPFFGLDAPDAQEQAIPEEAVRADLCTGLFGGSPPAGVVPIASFSDYNCPFCRVLTERLSNHGERSGGDNRITWHEWPRLGPNSISAARAALAADMQGAYAAFHKRLMRGRFVATPEYLEILARDIGVDADRLLSDMESDAVSKRLRTTEAIARIFGFIGTPALVVGRTVIVGTVSESVIAALVERERRDGPLPVCSA</sequence>
<dbReference type="Pfam" id="PF01323">
    <property type="entry name" value="DSBA"/>
    <property type="match status" value="1"/>
</dbReference>
<dbReference type="EMBL" id="JBHRXI010000003">
    <property type="protein sequence ID" value="MFC3613015.1"/>
    <property type="molecule type" value="Genomic_DNA"/>
</dbReference>
<evidence type="ECO:0000259" key="5">
    <source>
        <dbReference type="Pfam" id="PF01323"/>
    </source>
</evidence>
<keyword evidence="3" id="KW-1015">Disulfide bond</keyword>
<dbReference type="PANTHER" id="PTHR13887">
    <property type="entry name" value="GLUTATHIONE S-TRANSFERASE KAPPA"/>
    <property type="match status" value="1"/>
</dbReference>
<evidence type="ECO:0000256" key="1">
    <source>
        <dbReference type="ARBA" id="ARBA00022729"/>
    </source>
</evidence>
<name>A0ABV7TGS9_9RHOB</name>
<evidence type="ECO:0000256" key="2">
    <source>
        <dbReference type="ARBA" id="ARBA00023002"/>
    </source>
</evidence>
<feature type="domain" description="DSBA-like thioredoxin" evidence="5">
    <location>
        <begin position="109"/>
        <end position="248"/>
    </location>
</feature>
<organism evidence="6 7">
    <name type="scientific">Lutimaribacter marinistellae</name>
    <dbReference type="NCBI Taxonomy" id="1820329"/>
    <lineage>
        <taxon>Bacteria</taxon>
        <taxon>Pseudomonadati</taxon>
        <taxon>Pseudomonadota</taxon>
        <taxon>Alphaproteobacteria</taxon>
        <taxon>Rhodobacterales</taxon>
        <taxon>Roseobacteraceae</taxon>
        <taxon>Lutimaribacter</taxon>
    </lineage>
</organism>
<evidence type="ECO:0000256" key="4">
    <source>
        <dbReference type="ARBA" id="ARBA00023284"/>
    </source>
</evidence>
<comment type="caution">
    <text evidence="6">The sequence shown here is derived from an EMBL/GenBank/DDBJ whole genome shotgun (WGS) entry which is preliminary data.</text>
</comment>
<dbReference type="Gene3D" id="3.40.30.10">
    <property type="entry name" value="Glutaredoxin"/>
    <property type="match status" value="1"/>
</dbReference>
<evidence type="ECO:0000256" key="3">
    <source>
        <dbReference type="ARBA" id="ARBA00023157"/>
    </source>
</evidence>
<reference evidence="7" key="1">
    <citation type="journal article" date="2019" name="Int. J. Syst. Evol. Microbiol.">
        <title>The Global Catalogue of Microorganisms (GCM) 10K type strain sequencing project: providing services to taxonomists for standard genome sequencing and annotation.</title>
        <authorList>
            <consortium name="The Broad Institute Genomics Platform"/>
            <consortium name="The Broad Institute Genome Sequencing Center for Infectious Disease"/>
            <person name="Wu L."/>
            <person name="Ma J."/>
        </authorList>
    </citation>
    <scope>NUCLEOTIDE SEQUENCE [LARGE SCALE GENOMIC DNA]</scope>
    <source>
        <strain evidence="7">KCTC 42911</strain>
    </source>
</reference>
<dbReference type="RefSeq" id="WP_386734188.1">
    <property type="nucleotide sequence ID" value="NZ_JBHRXI010000003.1"/>
</dbReference>